<dbReference type="SMART" id="SM00091">
    <property type="entry name" value="PAS"/>
    <property type="match status" value="2"/>
</dbReference>
<dbReference type="PATRIC" id="fig|1227454.3.peg.1264"/>
<feature type="domain" description="PAC" evidence="8">
    <location>
        <begin position="506"/>
        <end position="556"/>
    </location>
</feature>
<evidence type="ECO:0000256" key="1">
    <source>
        <dbReference type="ARBA" id="ARBA00000085"/>
    </source>
</evidence>
<dbReference type="CDD" id="cd00082">
    <property type="entry name" value="HisKA"/>
    <property type="match status" value="1"/>
</dbReference>
<dbReference type="Proteomes" id="UP000011607">
    <property type="component" value="Unassembled WGS sequence"/>
</dbReference>
<dbReference type="InterPro" id="IPR004358">
    <property type="entry name" value="Sig_transdc_His_kin-like_C"/>
</dbReference>
<proteinExistence type="predicted"/>
<dbReference type="Pfam" id="PF00989">
    <property type="entry name" value="PAS"/>
    <property type="match status" value="1"/>
</dbReference>
<dbReference type="PANTHER" id="PTHR43304">
    <property type="entry name" value="PHYTOCHROME-LIKE PROTEIN CPH1"/>
    <property type="match status" value="1"/>
</dbReference>
<dbReference type="InterPro" id="IPR003661">
    <property type="entry name" value="HisK_dim/P_dom"/>
</dbReference>
<dbReference type="PROSITE" id="PS50112">
    <property type="entry name" value="PAS"/>
    <property type="match status" value="1"/>
</dbReference>
<keyword evidence="4" id="KW-0808">Transferase</keyword>
<evidence type="ECO:0000256" key="4">
    <source>
        <dbReference type="ARBA" id="ARBA00022679"/>
    </source>
</evidence>
<comment type="catalytic activity">
    <reaction evidence="1">
        <text>ATP + protein L-histidine = ADP + protein N-phospho-L-histidine.</text>
        <dbReference type="EC" id="2.7.13.3"/>
    </reaction>
</comment>
<evidence type="ECO:0000313" key="10">
    <source>
        <dbReference type="Proteomes" id="UP000011607"/>
    </source>
</evidence>
<dbReference type="PROSITE" id="PS50113">
    <property type="entry name" value="PAC"/>
    <property type="match status" value="2"/>
</dbReference>
<dbReference type="NCBIfam" id="TIGR00229">
    <property type="entry name" value="sensory_box"/>
    <property type="match status" value="2"/>
</dbReference>
<evidence type="ECO:0000259" key="6">
    <source>
        <dbReference type="PROSITE" id="PS50109"/>
    </source>
</evidence>
<feature type="domain" description="PAC" evidence="8">
    <location>
        <begin position="388"/>
        <end position="438"/>
    </location>
</feature>
<evidence type="ECO:0000313" key="9">
    <source>
        <dbReference type="EMBL" id="EMA41148.1"/>
    </source>
</evidence>
<gene>
    <name evidence="9" type="ORF">C446_06310</name>
</gene>
<dbReference type="GO" id="GO:0006355">
    <property type="term" value="P:regulation of DNA-templated transcription"/>
    <property type="evidence" value="ECO:0007669"/>
    <property type="project" value="InterPro"/>
</dbReference>
<evidence type="ECO:0000256" key="5">
    <source>
        <dbReference type="ARBA" id="ARBA00022777"/>
    </source>
</evidence>
<feature type="domain" description="PAS" evidence="7">
    <location>
        <begin position="316"/>
        <end position="373"/>
    </location>
</feature>
<dbReference type="Pfam" id="PF02518">
    <property type="entry name" value="HATPase_c"/>
    <property type="match status" value="1"/>
</dbReference>
<dbReference type="PROSITE" id="PS50109">
    <property type="entry name" value="HIS_KIN"/>
    <property type="match status" value="1"/>
</dbReference>
<dbReference type="PANTHER" id="PTHR43304:SF1">
    <property type="entry name" value="PAC DOMAIN-CONTAINING PROTEIN"/>
    <property type="match status" value="1"/>
</dbReference>
<dbReference type="Pfam" id="PF00512">
    <property type="entry name" value="HisKA"/>
    <property type="match status" value="1"/>
</dbReference>
<dbReference type="Gene3D" id="3.30.450.20">
    <property type="entry name" value="PAS domain"/>
    <property type="match status" value="2"/>
</dbReference>
<dbReference type="AlphaFoldDB" id="M0M6X5"/>
<dbReference type="InterPro" id="IPR003018">
    <property type="entry name" value="GAF"/>
</dbReference>
<keyword evidence="5 9" id="KW-0418">Kinase</keyword>
<dbReference type="SMART" id="SM00388">
    <property type="entry name" value="HisKA"/>
    <property type="match status" value="1"/>
</dbReference>
<dbReference type="InterPro" id="IPR035965">
    <property type="entry name" value="PAS-like_dom_sf"/>
</dbReference>
<organism evidence="9 10">
    <name type="scientific">Halobiforma nitratireducens JCM 10879</name>
    <dbReference type="NCBI Taxonomy" id="1227454"/>
    <lineage>
        <taxon>Archaea</taxon>
        <taxon>Methanobacteriati</taxon>
        <taxon>Methanobacteriota</taxon>
        <taxon>Stenosarchaea group</taxon>
        <taxon>Halobacteria</taxon>
        <taxon>Halobacteriales</taxon>
        <taxon>Natrialbaceae</taxon>
        <taxon>Halobiforma</taxon>
    </lineage>
</organism>
<dbReference type="EC" id="2.7.13.3" evidence="2"/>
<reference evidence="9 10" key="1">
    <citation type="journal article" date="2014" name="PLoS Genet.">
        <title>Phylogenetically driven sequencing of extremely halophilic archaea reveals strategies for static and dynamic osmo-response.</title>
        <authorList>
            <person name="Becker E.A."/>
            <person name="Seitzer P.M."/>
            <person name="Tritt A."/>
            <person name="Larsen D."/>
            <person name="Krusor M."/>
            <person name="Yao A.I."/>
            <person name="Wu D."/>
            <person name="Madern D."/>
            <person name="Eisen J.A."/>
            <person name="Darling A.E."/>
            <person name="Facciotti M.T."/>
        </authorList>
    </citation>
    <scope>NUCLEOTIDE SEQUENCE [LARGE SCALE GENOMIC DNA]</scope>
    <source>
        <strain evidence="9 10">JCM 10879</strain>
    </source>
</reference>
<evidence type="ECO:0000256" key="3">
    <source>
        <dbReference type="ARBA" id="ARBA00022553"/>
    </source>
</evidence>
<dbReference type="SMART" id="SM00065">
    <property type="entry name" value="GAF"/>
    <property type="match status" value="1"/>
</dbReference>
<dbReference type="PRINTS" id="PR00344">
    <property type="entry name" value="BCTRLSENSOR"/>
</dbReference>
<name>M0M6X5_9EURY</name>
<dbReference type="Gene3D" id="3.30.565.10">
    <property type="entry name" value="Histidine kinase-like ATPase, C-terminal domain"/>
    <property type="match status" value="1"/>
</dbReference>
<evidence type="ECO:0000259" key="8">
    <source>
        <dbReference type="PROSITE" id="PS50113"/>
    </source>
</evidence>
<protein>
    <recommendedName>
        <fullName evidence="2">histidine kinase</fullName>
        <ecNumber evidence="2">2.7.13.3</ecNumber>
    </recommendedName>
</protein>
<dbReference type="Pfam" id="PF13426">
    <property type="entry name" value="PAS_9"/>
    <property type="match status" value="1"/>
</dbReference>
<dbReference type="CDD" id="cd00130">
    <property type="entry name" value="PAS"/>
    <property type="match status" value="2"/>
</dbReference>
<keyword evidence="3" id="KW-0597">Phosphoprotein</keyword>
<dbReference type="GO" id="GO:0000155">
    <property type="term" value="F:phosphorelay sensor kinase activity"/>
    <property type="evidence" value="ECO:0007669"/>
    <property type="project" value="InterPro"/>
</dbReference>
<dbReference type="SUPFAM" id="SSF55781">
    <property type="entry name" value="GAF domain-like"/>
    <property type="match status" value="1"/>
</dbReference>
<sequence length="786" mass="87393">MRGTLEVLTVGDAVPPTTQSQLSEREVRVRSADLVDGRLAGSQTESDQRIDCVVMAAEAVVETDDEPSIRLEGIRGEPAIVAVTEGAPSPSLLESDVTAFVRAVDIRSRADVLLNRVRTAVASKAIDGGPSSVERDEPVDDRAVTEQLERATEALRAVQRVDGDPDRDAAETIGRLLQTAAEQLDYPIGYATRIEGDSQEILAAVGDHAAIDPGAVDPLEETYSRHTLEADEPIVLQDALAEGWDDDPAFERFGLRCYVGAHVTVDDDCYGALCFADREPRDDLEIELQRSIVEALAERVGYELERRQYVETLERRERRLSGLFDEAPDGIIVHDADGTITDANRAATELLGYSRDELIGTSVFDIAVGIDPETLRDGWESLSAGETFSLEGVHQRADGTTYPVEVWVTDFDAGDERRFITMARDITERTERNRELERYERLWRQLPIGVCQLDPTGDGRILDANERLVELSGAESKSALLEISVADFWGDDDTPSFERVLEEGSVEFEHPFETLDGRTIWGQVTVISRERHGETYLDVVFKDVTERKKRERELEEQRDDLEVLNQVVRHDIRNDLQLVQAYAKMLERTVDEDGKDHLEIVRESTENAIELTATARDLADVMLRSEVESQRIALDATLERQLSEIRSTYPDAAVTIEQPLPSVEVVGNDMLDAVFRNLLKNAIQHNDTSVPTVTIDSNREDGYVHVRIADDGPGVPDSQKEEIFGKGEKGLRSDGTGIGLYLVRELVDDYGGEVWVEDNEPRGAIFVVRLPIAEATTDDRDADARA</sequence>
<dbReference type="eggNOG" id="arCOG06408">
    <property type="taxonomic scope" value="Archaea"/>
</dbReference>
<dbReference type="InterPro" id="IPR036890">
    <property type="entry name" value="HATPase_C_sf"/>
</dbReference>
<dbReference type="Pfam" id="PF01590">
    <property type="entry name" value="GAF"/>
    <property type="match status" value="1"/>
</dbReference>
<dbReference type="SUPFAM" id="SSF55874">
    <property type="entry name" value="ATPase domain of HSP90 chaperone/DNA topoisomerase II/histidine kinase"/>
    <property type="match status" value="1"/>
</dbReference>
<dbReference type="SUPFAM" id="SSF55785">
    <property type="entry name" value="PYP-like sensor domain (PAS domain)"/>
    <property type="match status" value="2"/>
</dbReference>
<dbReference type="Gene3D" id="3.30.450.40">
    <property type="match status" value="1"/>
</dbReference>
<keyword evidence="10" id="KW-1185">Reference proteome</keyword>
<dbReference type="InterPro" id="IPR003594">
    <property type="entry name" value="HATPase_dom"/>
</dbReference>
<evidence type="ECO:0000259" key="7">
    <source>
        <dbReference type="PROSITE" id="PS50112"/>
    </source>
</evidence>
<comment type="caution">
    <text evidence="9">The sequence shown here is derived from an EMBL/GenBank/DDBJ whole genome shotgun (WGS) entry which is preliminary data.</text>
</comment>
<feature type="domain" description="Histidine kinase" evidence="6">
    <location>
        <begin position="567"/>
        <end position="774"/>
    </location>
</feature>
<dbReference type="eggNOG" id="arCOG02348">
    <property type="taxonomic scope" value="Archaea"/>
</dbReference>
<dbReference type="RefSeq" id="WP_006672208.1">
    <property type="nucleotide sequence ID" value="NZ_AOMA01000067.1"/>
</dbReference>
<evidence type="ECO:0000256" key="2">
    <source>
        <dbReference type="ARBA" id="ARBA00012438"/>
    </source>
</evidence>
<dbReference type="STRING" id="1227454.C446_06310"/>
<dbReference type="InterPro" id="IPR052162">
    <property type="entry name" value="Sensor_kinase/Photoreceptor"/>
</dbReference>
<accession>M0M6X5</accession>
<dbReference type="InterPro" id="IPR005467">
    <property type="entry name" value="His_kinase_dom"/>
</dbReference>
<dbReference type="InterPro" id="IPR029016">
    <property type="entry name" value="GAF-like_dom_sf"/>
</dbReference>
<dbReference type="InterPro" id="IPR000700">
    <property type="entry name" value="PAS-assoc_C"/>
</dbReference>
<dbReference type="eggNOG" id="arCOG02369">
    <property type="taxonomic scope" value="Archaea"/>
</dbReference>
<dbReference type="OrthoDB" id="3369at2157"/>
<dbReference type="InterPro" id="IPR013767">
    <property type="entry name" value="PAS_fold"/>
</dbReference>
<dbReference type="SMART" id="SM00387">
    <property type="entry name" value="HATPase_c"/>
    <property type="match status" value="1"/>
</dbReference>
<dbReference type="InterPro" id="IPR000014">
    <property type="entry name" value="PAS"/>
</dbReference>
<dbReference type="EMBL" id="AOMA01000067">
    <property type="protein sequence ID" value="EMA41148.1"/>
    <property type="molecule type" value="Genomic_DNA"/>
</dbReference>